<comment type="similarity">
    <text evidence="1">Belongs to the Gfa family.</text>
</comment>
<evidence type="ECO:0000256" key="4">
    <source>
        <dbReference type="ARBA" id="ARBA00023239"/>
    </source>
</evidence>
<accession>A0A5C6UAI3</accession>
<dbReference type="PROSITE" id="PS51257">
    <property type="entry name" value="PROKAR_LIPOPROTEIN"/>
    <property type="match status" value="1"/>
</dbReference>
<dbReference type="Gene3D" id="3.90.1590.10">
    <property type="entry name" value="glutathione-dependent formaldehyde- activating enzyme (gfa)"/>
    <property type="match status" value="1"/>
</dbReference>
<dbReference type="Pfam" id="PF04828">
    <property type="entry name" value="GFA"/>
    <property type="match status" value="1"/>
</dbReference>
<keyword evidence="3" id="KW-0862">Zinc</keyword>
<dbReference type="Proteomes" id="UP000321250">
    <property type="component" value="Unassembled WGS sequence"/>
</dbReference>
<evidence type="ECO:0000259" key="5">
    <source>
        <dbReference type="PROSITE" id="PS51891"/>
    </source>
</evidence>
<reference evidence="6 7" key="1">
    <citation type="journal article" date="2013" name="Antonie Van Leeuwenhoek">
        <title>Sphingomonas ginsenosidivorax sp. nov., with the ability to transform ginsenosides.</title>
        <authorList>
            <person name="Jin X.F."/>
            <person name="Kim J.K."/>
            <person name="Liu Q.M."/>
            <person name="Kang M.S."/>
            <person name="He D."/>
            <person name="Jin F.X."/>
            <person name="Kim S.C."/>
            <person name="Im W.T."/>
        </authorList>
    </citation>
    <scope>NUCLEOTIDE SEQUENCE [LARGE SCALE GENOMIC DNA]</scope>
    <source>
        <strain evidence="6 7">KHI67</strain>
    </source>
</reference>
<dbReference type="GO" id="GO:0046872">
    <property type="term" value="F:metal ion binding"/>
    <property type="evidence" value="ECO:0007669"/>
    <property type="project" value="UniProtKB-KW"/>
</dbReference>
<keyword evidence="7" id="KW-1185">Reference proteome</keyword>
<evidence type="ECO:0000256" key="3">
    <source>
        <dbReference type="ARBA" id="ARBA00022833"/>
    </source>
</evidence>
<evidence type="ECO:0000256" key="2">
    <source>
        <dbReference type="ARBA" id="ARBA00022723"/>
    </source>
</evidence>
<evidence type="ECO:0000256" key="1">
    <source>
        <dbReference type="ARBA" id="ARBA00005495"/>
    </source>
</evidence>
<dbReference type="InterPro" id="IPR011057">
    <property type="entry name" value="Mss4-like_sf"/>
</dbReference>
<dbReference type="PROSITE" id="PS51891">
    <property type="entry name" value="CENP_V_GFA"/>
    <property type="match status" value="1"/>
</dbReference>
<protein>
    <submittedName>
        <fullName evidence="6">GFA family protein</fullName>
    </submittedName>
</protein>
<proteinExistence type="inferred from homology"/>
<dbReference type="EMBL" id="VOQR01000001">
    <property type="protein sequence ID" value="TXC69580.1"/>
    <property type="molecule type" value="Genomic_DNA"/>
</dbReference>
<dbReference type="RefSeq" id="WP_147078965.1">
    <property type="nucleotide sequence ID" value="NZ_VOQR01000001.1"/>
</dbReference>
<dbReference type="PANTHER" id="PTHR33337">
    <property type="entry name" value="GFA DOMAIN-CONTAINING PROTEIN"/>
    <property type="match status" value="1"/>
</dbReference>
<gene>
    <name evidence="6" type="ORF">FSB78_00340</name>
</gene>
<keyword evidence="2" id="KW-0479">Metal-binding</keyword>
<feature type="domain" description="CENP-V/GFA" evidence="5">
    <location>
        <begin position="10"/>
        <end position="127"/>
    </location>
</feature>
<dbReference type="OrthoDB" id="7186766at2"/>
<dbReference type="GO" id="GO:0016846">
    <property type="term" value="F:carbon-sulfur lyase activity"/>
    <property type="evidence" value="ECO:0007669"/>
    <property type="project" value="InterPro"/>
</dbReference>
<evidence type="ECO:0000313" key="6">
    <source>
        <dbReference type="EMBL" id="TXC69580.1"/>
    </source>
</evidence>
<evidence type="ECO:0000313" key="7">
    <source>
        <dbReference type="Proteomes" id="UP000321250"/>
    </source>
</evidence>
<dbReference type="AlphaFoldDB" id="A0A5C6UAI3"/>
<comment type="caution">
    <text evidence="6">The sequence shown here is derived from an EMBL/GenBank/DDBJ whole genome shotgun (WGS) entry which is preliminary data.</text>
</comment>
<dbReference type="PANTHER" id="PTHR33337:SF40">
    <property type="entry name" value="CENP-V_GFA DOMAIN-CONTAINING PROTEIN-RELATED"/>
    <property type="match status" value="1"/>
</dbReference>
<organism evidence="6 7">
    <name type="scientific">Sphingomonas ginsenosidivorax</name>
    <dbReference type="NCBI Taxonomy" id="862135"/>
    <lineage>
        <taxon>Bacteria</taxon>
        <taxon>Pseudomonadati</taxon>
        <taxon>Pseudomonadota</taxon>
        <taxon>Alphaproteobacteria</taxon>
        <taxon>Sphingomonadales</taxon>
        <taxon>Sphingomonadaceae</taxon>
        <taxon>Sphingomonas</taxon>
    </lineage>
</organism>
<name>A0A5C6UAI3_9SPHN</name>
<sequence>MAEPDRTYAITGGCRCGGIRYTVTTAPLFVMACHCTDCQQQTSSAFSLGMPVEKDGFSLTGEPVAHPKTADSGNESRAYRCPTCAVWTHTMTDGSPDLVIVRPSTLDDARWVRPVAQIFVRSALPWATLAVPHSYDEEFDDPSGIVETFRASGIFERVA</sequence>
<dbReference type="InterPro" id="IPR006913">
    <property type="entry name" value="CENP-V/GFA"/>
</dbReference>
<dbReference type="SUPFAM" id="SSF51316">
    <property type="entry name" value="Mss4-like"/>
    <property type="match status" value="1"/>
</dbReference>
<keyword evidence="4" id="KW-0456">Lyase</keyword>